<organism evidence="1 2">
    <name type="scientific">Pieris macdunnoughi</name>
    <dbReference type="NCBI Taxonomy" id="345717"/>
    <lineage>
        <taxon>Eukaryota</taxon>
        <taxon>Metazoa</taxon>
        <taxon>Ecdysozoa</taxon>
        <taxon>Arthropoda</taxon>
        <taxon>Hexapoda</taxon>
        <taxon>Insecta</taxon>
        <taxon>Pterygota</taxon>
        <taxon>Neoptera</taxon>
        <taxon>Endopterygota</taxon>
        <taxon>Lepidoptera</taxon>
        <taxon>Glossata</taxon>
        <taxon>Ditrysia</taxon>
        <taxon>Papilionoidea</taxon>
        <taxon>Pieridae</taxon>
        <taxon>Pierinae</taxon>
        <taxon>Pieris</taxon>
    </lineage>
</organism>
<dbReference type="OrthoDB" id="10051381at2759"/>
<dbReference type="PANTHER" id="PTHR45786:SF74">
    <property type="entry name" value="ATP-DEPENDENT DNA HELICASE"/>
    <property type="match status" value="1"/>
</dbReference>
<proteinExistence type="predicted"/>
<reference evidence="1" key="1">
    <citation type="submission" date="2021-02" db="EMBL/GenBank/DDBJ databases">
        <authorList>
            <person name="Steward A R."/>
        </authorList>
    </citation>
    <scope>NUCLEOTIDE SEQUENCE</scope>
</reference>
<gene>
    <name evidence="1" type="ORF">PMACD_LOCUS12784</name>
</gene>
<name>A0A821W220_9NEOP</name>
<evidence type="ECO:0000313" key="1">
    <source>
        <dbReference type="EMBL" id="CAF4918206.1"/>
    </source>
</evidence>
<dbReference type="Proteomes" id="UP000663880">
    <property type="component" value="Unassembled WGS sequence"/>
</dbReference>
<keyword evidence="2" id="KW-1185">Reference proteome</keyword>
<accession>A0A821W220</accession>
<evidence type="ECO:0000313" key="2">
    <source>
        <dbReference type="Proteomes" id="UP000663880"/>
    </source>
</evidence>
<dbReference type="PANTHER" id="PTHR45786">
    <property type="entry name" value="DNA BINDING PROTEIN-LIKE"/>
    <property type="match status" value="1"/>
</dbReference>
<dbReference type="EMBL" id="CAJOBZ010000052">
    <property type="protein sequence ID" value="CAF4918206.1"/>
    <property type="molecule type" value="Genomic_DNA"/>
</dbReference>
<protein>
    <submittedName>
        <fullName evidence="1">Uncharacterized protein</fullName>
    </submittedName>
</protein>
<comment type="caution">
    <text evidence="1">The sequence shown here is derived from an EMBL/GenBank/DDBJ whole genome shotgun (WGS) entry which is preliminary data.</text>
</comment>
<sequence length="149" mass="17037">MLHSHNCYIQSFKTAIESVPADNPDFNVVIHANKVPVGEHRGRYNAPSTSEVAVVIAGQQFDKRDIVLHSRDDNLQKISELHRSYDSLQYPLMLCRGENGYAINISQVNPIGGTPLRKTVSCMNYYCYRIMTRRNNFNTLLRYGMLTNQ</sequence>
<dbReference type="AlphaFoldDB" id="A0A821W220"/>